<dbReference type="EMBL" id="SNWQ01000004">
    <property type="protein sequence ID" value="TDO50778.1"/>
    <property type="molecule type" value="Genomic_DNA"/>
</dbReference>
<feature type="signal peptide" evidence="1">
    <location>
        <begin position="1"/>
        <end position="25"/>
    </location>
</feature>
<feature type="chain" id="PRO_5020951845" evidence="1">
    <location>
        <begin position="26"/>
        <end position="43"/>
    </location>
</feature>
<reference evidence="2 3" key="1">
    <citation type="submission" date="2019-03" db="EMBL/GenBank/DDBJ databases">
        <title>Genomic Encyclopedia of Type Strains, Phase III (KMG-III): the genomes of soil and plant-associated and newly described type strains.</title>
        <authorList>
            <person name="Whitman W."/>
        </authorList>
    </citation>
    <scope>NUCLEOTIDE SEQUENCE [LARGE SCALE GENOMIC DNA]</scope>
    <source>
        <strain evidence="2 3">VKM Ac-2527</strain>
    </source>
</reference>
<name>A0A4V3CAI0_9ACTN</name>
<evidence type="ECO:0000313" key="2">
    <source>
        <dbReference type="EMBL" id="TDO50778.1"/>
    </source>
</evidence>
<keyword evidence="3" id="KW-1185">Reference proteome</keyword>
<accession>A0A4V3CAI0</accession>
<dbReference type="Proteomes" id="UP000295388">
    <property type="component" value="Unassembled WGS sequence"/>
</dbReference>
<comment type="caution">
    <text evidence="2">The sequence shown here is derived from an EMBL/GenBank/DDBJ whole genome shotgun (WGS) entry which is preliminary data.</text>
</comment>
<sequence>MIKWFLTVVAAGGVLAGLLAVGAGAASAVPDPDDPHTVCGVCW</sequence>
<dbReference type="RefSeq" id="WP_255512959.1">
    <property type="nucleotide sequence ID" value="NZ_SNWQ01000004.1"/>
</dbReference>
<dbReference type="AlphaFoldDB" id="A0A4V3CAI0"/>
<proteinExistence type="predicted"/>
<evidence type="ECO:0000256" key="1">
    <source>
        <dbReference type="SAM" id="SignalP"/>
    </source>
</evidence>
<protein>
    <submittedName>
        <fullName evidence="2">Uncharacterized protein</fullName>
    </submittedName>
</protein>
<keyword evidence="1" id="KW-0732">Signal</keyword>
<gene>
    <name evidence="2" type="ORF">EV643_104277</name>
</gene>
<organism evidence="2 3">
    <name type="scientific">Kribbella caucasensis</name>
    <dbReference type="NCBI Taxonomy" id="2512215"/>
    <lineage>
        <taxon>Bacteria</taxon>
        <taxon>Bacillati</taxon>
        <taxon>Actinomycetota</taxon>
        <taxon>Actinomycetes</taxon>
        <taxon>Propionibacteriales</taxon>
        <taxon>Kribbellaceae</taxon>
        <taxon>Kribbella</taxon>
    </lineage>
</organism>
<evidence type="ECO:0000313" key="3">
    <source>
        <dbReference type="Proteomes" id="UP000295388"/>
    </source>
</evidence>